<dbReference type="GO" id="GO:0005813">
    <property type="term" value="C:centrosome"/>
    <property type="evidence" value="ECO:0007669"/>
    <property type="project" value="UniProtKB-SubCell"/>
</dbReference>
<dbReference type="GO" id="GO:0005789">
    <property type="term" value="C:endoplasmic reticulum membrane"/>
    <property type="evidence" value="ECO:0007669"/>
    <property type="project" value="UniProtKB-SubCell"/>
</dbReference>
<evidence type="ECO:0000256" key="21">
    <source>
        <dbReference type="SAM" id="Phobius"/>
    </source>
</evidence>
<proteinExistence type="evidence at transcript level"/>
<keyword evidence="6" id="KW-0597">Phosphoprotein</keyword>
<name>B5RJH6_DROME</name>
<evidence type="ECO:0000256" key="17">
    <source>
        <dbReference type="ARBA" id="ARBA00066015"/>
    </source>
</evidence>
<gene>
    <name evidence="24" type="primary">CG17494-RB</name>
</gene>
<evidence type="ECO:0000256" key="9">
    <source>
        <dbReference type="ARBA" id="ARBA00022989"/>
    </source>
</evidence>
<evidence type="ECO:0000256" key="10">
    <source>
        <dbReference type="ARBA" id="ARBA00023054"/>
    </source>
</evidence>
<dbReference type="GO" id="GO:0031966">
    <property type="term" value="C:mitochondrial membrane"/>
    <property type="evidence" value="ECO:0007669"/>
    <property type="project" value="UniProtKB-SubCell"/>
</dbReference>
<keyword evidence="9 21" id="KW-1133">Transmembrane helix</keyword>
<evidence type="ECO:0000256" key="19">
    <source>
        <dbReference type="SAM" id="Coils"/>
    </source>
</evidence>
<feature type="transmembrane region" description="Helical" evidence="21">
    <location>
        <begin position="908"/>
        <end position="924"/>
    </location>
</feature>
<evidence type="ECO:0000256" key="16">
    <source>
        <dbReference type="ARBA" id="ARBA00061687"/>
    </source>
</evidence>
<keyword evidence="4" id="KW-1003">Cell membrane</keyword>
<keyword evidence="5" id="KW-0963">Cytoplasm</keyword>
<feature type="coiled-coil region" evidence="19">
    <location>
        <begin position="394"/>
        <end position="452"/>
    </location>
</feature>
<dbReference type="CDD" id="cd22679">
    <property type="entry name" value="FHA_SLMAP"/>
    <property type="match status" value="1"/>
</dbReference>
<feature type="coiled-coil region" evidence="19">
    <location>
        <begin position="866"/>
        <end position="893"/>
    </location>
</feature>
<dbReference type="EMBL" id="BT044450">
    <property type="protein sequence ID" value="ACH92515.1"/>
    <property type="molecule type" value="mRNA"/>
</dbReference>
<keyword evidence="13" id="KW-0206">Cytoskeleton</keyword>
<protein>
    <recommendedName>
        <fullName evidence="18">Sarcolemmal membrane-associated protein</fullName>
    </recommendedName>
</protein>
<dbReference type="Gene3D" id="2.60.200.20">
    <property type="match status" value="1"/>
</dbReference>
<dbReference type="HOGENOM" id="CLU_306358_0_0_1"/>
<feature type="compositionally biased region" description="Polar residues" evidence="20">
    <location>
        <begin position="64"/>
        <end position="84"/>
    </location>
</feature>
<evidence type="ECO:0000256" key="2">
    <source>
        <dbReference type="ARBA" id="ARBA00004304"/>
    </source>
</evidence>
<dbReference type="ExpressionAtlas" id="B5RJH6">
    <property type="expression patterns" value="baseline and differential"/>
</dbReference>
<comment type="subunit">
    <text evidence="17">Homodimer. Interacts with myosin. Interacts with SIKE1 and both associate with the STRIPAK core complex composed of PP2A catalytic and scaffolding subunits, the striatins (PP2A regulatory subunits), the striatin-associated proteins MOB4, STRIP1 and STRIP2, PDCD10 and members of the STE20 kinases, such as STK24 and STK26. Interacts (via FHA domain) with STK3 (when phosphorylated); the interaction associates STK3 with the STRIPAK complex.</text>
</comment>
<comment type="function">
    <text evidence="14">Associates with the striatin-interacting phosphatase and kinase (STRIPAK) core complex, forming the extended (SIKE1:SLMAP)STRIPAK complex. The (SIKE1:SLMAP)STRIPAK complex dephosphorylates STK3 leading to the inhibition of Hippo signaling and the control of cell growth. May play a role during myoblast fusion.</text>
</comment>
<evidence type="ECO:0000256" key="1">
    <source>
        <dbReference type="ARBA" id="ARBA00004300"/>
    </source>
</evidence>
<feature type="signal peptide" evidence="22">
    <location>
        <begin position="1"/>
        <end position="20"/>
    </location>
</feature>
<keyword evidence="10 19" id="KW-0175">Coiled coil</keyword>
<keyword evidence="8" id="KW-0256">Endoplasmic reticulum</keyword>
<comment type="subcellular location">
    <subcellularLocation>
        <location evidence="15">Cell membrane</location>
        <location evidence="15">Sarcolemma</location>
        <topology evidence="15">Single-pass type IV membrane protein</topology>
    </subcellularLocation>
    <subcellularLocation>
        <location evidence="1">Cytoplasm</location>
        <location evidence="1">Cytoskeleton</location>
        <location evidence="1">Microtubule organizing center</location>
        <location evidence="1">Centrosome</location>
    </subcellularLocation>
    <subcellularLocation>
        <location evidence="3">Endoplasmic reticulum membrane</location>
        <topology evidence="3">Single-pass membrane protein</topology>
    </subcellularLocation>
    <subcellularLocation>
        <location evidence="2">Mitochondrion membrane</location>
        <topology evidence="2">Single-pass membrane protein</topology>
    </subcellularLocation>
</comment>
<dbReference type="OrthoDB" id="687730at2759"/>
<dbReference type="InterPro" id="IPR051176">
    <property type="entry name" value="Cent_Immune-Sig_Mod"/>
</dbReference>
<evidence type="ECO:0000256" key="18">
    <source>
        <dbReference type="ARBA" id="ARBA00074026"/>
    </source>
</evidence>
<keyword evidence="12 21" id="KW-0472">Membrane</keyword>
<dbReference type="SMART" id="SM00240">
    <property type="entry name" value="FHA"/>
    <property type="match status" value="1"/>
</dbReference>
<feature type="coiled-coil region" evidence="19">
    <location>
        <begin position="515"/>
        <end position="578"/>
    </location>
</feature>
<dbReference type="PANTHER" id="PTHR15715">
    <property type="entry name" value="CENTROSOMAL PROTEIN OF 170 KDA"/>
    <property type="match status" value="1"/>
</dbReference>
<dbReference type="Bgee" id="FBgn0040011">
    <property type="expression patterns" value="Expressed in early elongation stage spermatid (Drosophila) in testis and 207 other cell types or tissues"/>
</dbReference>
<dbReference type="VEuPathDB" id="VectorBase:FBgn0040011"/>
<feature type="domain" description="FHA" evidence="23">
    <location>
        <begin position="265"/>
        <end position="321"/>
    </location>
</feature>
<feature type="non-terminal residue" evidence="24">
    <location>
        <position position="1"/>
    </location>
</feature>
<dbReference type="Pfam" id="PF00498">
    <property type="entry name" value="FHA"/>
    <property type="match status" value="1"/>
</dbReference>
<evidence type="ECO:0000259" key="23">
    <source>
        <dbReference type="PROSITE" id="PS50006"/>
    </source>
</evidence>
<dbReference type="InterPro" id="IPR008984">
    <property type="entry name" value="SMAD_FHA_dom_sf"/>
</dbReference>
<comment type="similarity">
    <text evidence="16">Belongs to the SLMAP family.</text>
</comment>
<evidence type="ECO:0000313" key="24">
    <source>
        <dbReference type="EMBL" id="ACH92515.1"/>
    </source>
</evidence>
<evidence type="ECO:0000256" key="11">
    <source>
        <dbReference type="ARBA" id="ARBA00023128"/>
    </source>
</evidence>
<dbReference type="AlphaFoldDB" id="B5RJH6"/>
<feature type="chain" id="PRO_5002837433" description="Sarcolemmal membrane-associated protein" evidence="22">
    <location>
        <begin position="21"/>
        <end position="927"/>
    </location>
</feature>
<evidence type="ECO:0000256" key="4">
    <source>
        <dbReference type="ARBA" id="ARBA00022475"/>
    </source>
</evidence>
<evidence type="ECO:0000256" key="14">
    <source>
        <dbReference type="ARBA" id="ARBA00057671"/>
    </source>
</evidence>
<organism evidence="24">
    <name type="scientific">Drosophila melanogaster</name>
    <name type="common">Fruit fly</name>
    <dbReference type="NCBI Taxonomy" id="7227"/>
    <lineage>
        <taxon>Eukaryota</taxon>
        <taxon>Metazoa</taxon>
        <taxon>Ecdysozoa</taxon>
        <taxon>Arthropoda</taxon>
        <taxon>Hexapoda</taxon>
        <taxon>Insecta</taxon>
        <taxon>Pterygota</taxon>
        <taxon>Neoptera</taxon>
        <taxon>Endopterygota</taxon>
        <taxon>Diptera</taxon>
        <taxon>Brachycera</taxon>
        <taxon>Muscomorpha</taxon>
        <taxon>Ephydroidea</taxon>
        <taxon>Drosophilidae</taxon>
        <taxon>Drosophila</taxon>
        <taxon>Sophophora</taxon>
    </lineage>
</organism>
<dbReference type="SUPFAM" id="SSF49879">
    <property type="entry name" value="SMAD/FHA domain"/>
    <property type="match status" value="1"/>
</dbReference>
<evidence type="ECO:0000256" key="7">
    <source>
        <dbReference type="ARBA" id="ARBA00022692"/>
    </source>
</evidence>
<dbReference type="PANTHER" id="PTHR15715:SF37">
    <property type="entry name" value="LD47843P"/>
    <property type="match status" value="1"/>
</dbReference>
<evidence type="ECO:0000256" key="22">
    <source>
        <dbReference type="SAM" id="SignalP"/>
    </source>
</evidence>
<evidence type="ECO:0000256" key="20">
    <source>
        <dbReference type="SAM" id="MobiDB-lite"/>
    </source>
</evidence>
<keyword evidence="7 21" id="KW-0812">Transmembrane</keyword>
<reference evidence="24" key="1">
    <citation type="submission" date="2008-09" db="EMBL/GenBank/DDBJ databases">
        <authorList>
            <person name="Carlson J."/>
            <person name="Booth B."/>
            <person name="Frise E."/>
            <person name="Park S."/>
            <person name="Wan K."/>
            <person name="Yu C."/>
            <person name="Celniker S."/>
        </authorList>
    </citation>
    <scope>NUCLEOTIDE SEQUENCE</scope>
    <source>
        <strain evidence="24">Berkeley</strain>
    </source>
</reference>
<feature type="region of interest" description="Disordered" evidence="20">
    <location>
        <begin position="45"/>
        <end position="92"/>
    </location>
</feature>
<dbReference type="GO" id="GO:0042383">
    <property type="term" value="C:sarcolemma"/>
    <property type="evidence" value="ECO:0007669"/>
    <property type="project" value="UniProtKB-SubCell"/>
</dbReference>
<evidence type="ECO:0000256" key="6">
    <source>
        <dbReference type="ARBA" id="ARBA00022553"/>
    </source>
</evidence>
<evidence type="ECO:0000256" key="15">
    <source>
        <dbReference type="ARBA" id="ARBA00060409"/>
    </source>
</evidence>
<keyword evidence="22" id="KW-0732">Signal</keyword>
<dbReference type="FunFam" id="2.60.200.20:FF:000003">
    <property type="entry name" value="sarcolemmal membrane-associated protein isoform X2"/>
    <property type="match status" value="1"/>
</dbReference>
<dbReference type="PhylomeDB" id="B5RJH6"/>
<keyword evidence="11" id="KW-0496">Mitochondrion</keyword>
<evidence type="ECO:0000256" key="13">
    <source>
        <dbReference type="ARBA" id="ARBA00023212"/>
    </source>
</evidence>
<accession>B5RJH6</accession>
<evidence type="ECO:0000256" key="12">
    <source>
        <dbReference type="ARBA" id="ARBA00023136"/>
    </source>
</evidence>
<evidence type="ECO:0000256" key="5">
    <source>
        <dbReference type="ARBA" id="ARBA00022490"/>
    </source>
</evidence>
<dbReference type="InterPro" id="IPR000253">
    <property type="entry name" value="FHA_dom"/>
</dbReference>
<evidence type="ECO:0000256" key="8">
    <source>
        <dbReference type="ARBA" id="ARBA00022824"/>
    </source>
</evidence>
<sequence length="927" mass="104245">QTAATRVLLITNLLIRFCSRIPKGLFGCKVMVLVCNEWLKNNVDEDQTSSSLSPTPASGAVGSTALNRTGTTDTATELPQTTRYPSGEEPAVKPEEAQYALNMETEKNLEQDNFFHIMDIKEDMADSNNEASTKNQENNNMELCDSNTVCIDRRPAEVSQHAMNMAMNSVLNANNTGVGVRVTTACSLFSPLGVLNNSALQREVASECGTLQVSSVPPTSGVDLDIGLESAPTPCKGAAKIVLLCEPKSHKFETRSILLQPNQDCKVGRLIAKSKAGEGNAIFDCKVLSRNHAILWYTPDGKFWVKDTKSSNGTFINDNKLGSDPAELHYGDIVKFGVEVIENSRQEVHGCILARVALFLPNGQEAISVEAEQMMLTVPNRISFDEVQRLSSFLQEAAQREKSLKAKLSSLQGVLDNTRKNSAMCWQSMITEDQLLHKINILEKKLQMMEKNIPENALRNEIVKLLEDKTTYQLTAKEALRKVYQERCDAMQMLSKMEMAYATSENECGILRAQVLTLKQTLTDFNTRLEELQQEYMEFKKESVRQEQEAKEQESRSLEVLNGKLTTQELELKELRLQVSRIHRDLSESDTEHLKERIVLKNLDTINLDDYDHAQDRALNERDDNESSDDDILSVSPAKNVLSETKKRKLKLSNPDLEEGNYKSNVLRLLKNSDLGKGEEGSSVLKAIFNGDDEAFECKVKEEEDMANDSVPTEFVSRNTSEIVDHFKNHSSTTHTILEDSAATKLSAPNAESKEKLVDVEENLNIPNALPTEQAIDMLQEECDTYKKKTAHLTSEIHFLQGQIELLKKQLEKGVDHNFATNLQEEENSLPRETLELIDNRDSTEGVWNEDIATINNPNVENEEELIVYKELLENSELNNMQLRKEISELHLKHKHIPFSKQELLCRFLPLGCVAIGLLIYFLSSRI</sequence>
<evidence type="ECO:0000256" key="3">
    <source>
        <dbReference type="ARBA" id="ARBA00004389"/>
    </source>
</evidence>
<dbReference type="PROSITE" id="PS50006">
    <property type="entry name" value="FHA_DOMAIN"/>
    <property type="match status" value="1"/>
</dbReference>